<keyword evidence="7 10" id="KW-0283">Flagellar rotation</keyword>
<accession>A0ABT9EB14</accession>
<gene>
    <name evidence="11" type="ORF">Q7A36_34030</name>
</gene>
<proteinExistence type="inferred from homology"/>
<comment type="similarity">
    <text evidence="3 10">Belongs to the FliL family.</text>
</comment>
<evidence type="ECO:0000256" key="8">
    <source>
        <dbReference type="ARBA" id="ARBA00022989"/>
    </source>
</evidence>
<evidence type="ECO:0000313" key="12">
    <source>
        <dbReference type="Proteomes" id="UP001243009"/>
    </source>
</evidence>
<keyword evidence="8 10" id="KW-1133">Transmembrane helix</keyword>
<evidence type="ECO:0000256" key="2">
    <source>
        <dbReference type="ARBA" id="ARBA00004162"/>
    </source>
</evidence>
<keyword evidence="12" id="KW-1185">Reference proteome</keyword>
<keyword evidence="11" id="KW-0966">Cell projection</keyword>
<keyword evidence="6 10" id="KW-0812">Transmembrane</keyword>
<keyword evidence="5 10" id="KW-0145">Chemotaxis</keyword>
<protein>
    <recommendedName>
        <fullName evidence="10">Flagellar protein FliL</fullName>
    </recommendedName>
</protein>
<evidence type="ECO:0000256" key="10">
    <source>
        <dbReference type="RuleBase" id="RU364125"/>
    </source>
</evidence>
<organism evidence="11 12">
    <name type="scientific">Paracraurococcus lichenis</name>
    <dbReference type="NCBI Taxonomy" id="3064888"/>
    <lineage>
        <taxon>Bacteria</taxon>
        <taxon>Pseudomonadati</taxon>
        <taxon>Pseudomonadota</taxon>
        <taxon>Alphaproteobacteria</taxon>
        <taxon>Acetobacterales</taxon>
        <taxon>Roseomonadaceae</taxon>
        <taxon>Paracraurococcus</taxon>
    </lineage>
</organism>
<reference evidence="11 12" key="1">
    <citation type="submission" date="2023-08" db="EMBL/GenBank/DDBJ databases">
        <title>The draft genome sequence of Paracraurococcus sp. LOR1-02.</title>
        <authorList>
            <person name="Kingkaew E."/>
            <person name="Tanasupawat S."/>
        </authorList>
    </citation>
    <scope>NUCLEOTIDE SEQUENCE [LARGE SCALE GENOMIC DNA]</scope>
    <source>
        <strain evidence="11 12">LOR1-02</strain>
    </source>
</reference>
<keyword evidence="11" id="KW-0282">Flagellum</keyword>
<dbReference type="PANTHER" id="PTHR35091:SF2">
    <property type="entry name" value="FLAGELLAR PROTEIN FLIL"/>
    <property type="match status" value="1"/>
</dbReference>
<evidence type="ECO:0000256" key="6">
    <source>
        <dbReference type="ARBA" id="ARBA00022692"/>
    </source>
</evidence>
<evidence type="ECO:0000256" key="1">
    <source>
        <dbReference type="ARBA" id="ARBA00002254"/>
    </source>
</evidence>
<keyword evidence="9 10" id="KW-0472">Membrane</keyword>
<dbReference type="InterPro" id="IPR005503">
    <property type="entry name" value="FliL"/>
</dbReference>
<name>A0ABT9EB14_9PROT</name>
<sequence length="168" mass="17818">MSETVSNPATASAKAKGRKPRRGRWAIFLVAGLVLLGGAGAAAYLYVPGAAGLVEGLLPAKTAEHAPVQPSFVELPEMTVTLTNGGRTRQLKLTLALEVVGDPATLRAEVVTPRLYDSLVTYLRTLRDGELEGALALDRLRADLFRRVDLLLGTGVLRDVLVTGFVVA</sequence>
<comment type="function">
    <text evidence="1 10">Controls the rotational direction of flagella during chemotaxis.</text>
</comment>
<evidence type="ECO:0000256" key="3">
    <source>
        <dbReference type="ARBA" id="ARBA00008281"/>
    </source>
</evidence>
<dbReference type="EMBL" id="JAUTWS010000087">
    <property type="protein sequence ID" value="MDO9713396.1"/>
    <property type="molecule type" value="Genomic_DNA"/>
</dbReference>
<keyword evidence="4" id="KW-1003">Cell membrane</keyword>
<comment type="caution">
    <text evidence="11">The sequence shown here is derived from an EMBL/GenBank/DDBJ whole genome shotgun (WGS) entry which is preliminary data.</text>
</comment>
<keyword evidence="11" id="KW-0969">Cilium</keyword>
<evidence type="ECO:0000256" key="4">
    <source>
        <dbReference type="ARBA" id="ARBA00022475"/>
    </source>
</evidence>
<dbReference type="Pfam" id="PF03748">
    <property type="entry name" value="FliL"/>
    <property type="match status" value="1"/>
</dbReference>
<dbReference type="PANTHER" id="PTHR35091">
    <property type="entry name" value="FLAGELLAR PROTEIN FLIL"/>
    <property type="match status" value="1"/>
</dbReference>
<comment type="subcellular location">
    <subcellularLocation>
        <location evidence="10">Cell inner membrane</location>
    </subcellularLocation>
    <subcellularLocation>
        <location evidence="2">Cell membrane</location>
        <topology evidence="2">Single-pass membrane protein</topology>
    </subcellularLocation>
</comment>
<evidence type="ECO:0000256" key="9">
    <source>
        <dbReference type="ARBA" id="ARBA00023136"/>
    </source>
</evidence>
<keyword evidence="10" id="KW-0997">Cell inner membrane</keyword>
<dbReference type="Proteomes" id="UP001243009">
    <property type="component" value="Unassembled WGS sequence"/>
</dbReference>
<dbReference type="RefSeq" id="WP_305108254.1">
    <property type="nucleotide sequence ID" value="NZ_JAUTWS010000087.1"/>
</dbReference>
<feature type="transmembrane region" description="Helical" evidence="10">
    <location>
        <begin position="25"/>
        <end position="47"/>
    </location>
</feature>
<evidence type="ECO:0000256" key="7">
    <source>
        <dbReference type="ARBA" id="ARBA00022779"/>
    </source>
</evidence>
<evidence type="ECO:0000313" key="11">
    <source>
        <dbReference type="EMBL" id="MDO9713396.1"/>
    </source>
</evidence>
<evidence type="ECO:0000256" key="5">
    <source>
        <dbReference type="ARBA" id="ARBA00022500"/>
    </source>
</evidence>